<dbReference type="STRING" id="1123010.SAMN02745724_04633"/>
<evidence type="ECO:0000256" key="1">
    <source>
        <dbReference type="SAM" id="Phobius"/>
    </source>
</evidence>
<keyword evidence="1" id="KW-1133">Transmembrane helix</keyword>
<evidence type="ECO:0000313" key="2">
    <source>
        <dbReference type="EMBL" id="SFD47832.1"/>
    </source>
</evidence>
<keyword evidence="3" id="KW-1185">Reference proteome</keyword>
<proteinExistence type="predicted"/>
<organism evidence="2 3">
    <name type="scientific">Pseudoalteromonas denitrificans DSM 6059</name>
    <dbReference type="NCBI Taxonomy" id="1123010"/>
    <lineage>
        <taxon>Bacteria</taxon>
        <taxon>Pseudomonadati</taxon>
        <taxon>Pseudomonadota</taxon>
        <taxon>Gammaproteobacteria</taxon>
        <taxon>Alteromonadales</taxon>
        <taxon>Pseudoalteromonadaceae</taxon>
        <taxon>Pseudoalteromonas</taxon>
    </lineage>
</organism>
<accession>A0A1I1SND9</accession>
<keyword evidence="1" id="KW-0472">Membrane</keyword>
<reference evidence="2 3" key="1">
    <citation type="submission" date="2016-10" db="EMBL/GenBank/DDBJ databases">
        <authorList>
            <person name="de Groot N.N."/>
        </authorList>
    </citation>
    <scope>NUCLEOTIDE SEQUENCE [LARGE SCALE GENOMIC DNA]</scope>
    <source>
        <strain evidence="2 3">DSM 6059</strain>
    </source>
</reference>
<dbReference type="InterPro" id="IPR021953">
    <property type="entry name" value="DUF3570"/>
</dbReference>
<dbReference type="AlphaFoldDB" id="A0A1I1SND9"/>
<dbReference type="EMBL" id="FOLO01000061">
    <property type="protein sequence ID" value="SFD47832.1"/>
    <property type="molecule type" value="Genomic_DNA"/>
</dbReference>
<gene>
    <name evidence="2" type="ORF">SAMN02745724_04633</name>
</gene>
<feature type="transmembrane region" description="Helical" evidence="1">
    <location>
        <begin position="22"/>
        <end position="43"/>
    </location>
</feature>
<keyword evidence="1" id="KW-0812">Transmembrane</keyword>
<sequence length="396" mass="45140">MVVVVVINPVKNMNGEYMKVKYLIFTALFIVVFMTLSSNAAVLPEDRADAMYHSYQGGGMSIDGPSILLRKKIGKSVSVSTNYYIDMVSSASIDVLATASPYKEERKEHSLSVDYLHDKTVLSLGYSQSKESDFDAKSLHFDVSQDFFGDLTTLSFGFSKGNDEISQNGNETFKETATRANYRLGLSQVATKNLVLGMNLEAITDEGYLNNPYRSYRYQDANSATGFSYATEIYPNTRTSNAASLRARYFLPNKAAIYANARVFSDTWGIDANTYKLGYSQSFMNNWLMDFHLRHYSQTSADFYRDLFDRQDQFNFMARDKEMSTFNDLSIGLTTRYLFKISSAPWIKSSSINLSIDHIQFDYENFRNVLAEQQMGTEPFYSFSANVIRFYVSLWY</sequence>
<evidence type="ECO:0000313" key="3">
    <source>
        <dbReference type="Proteomes" id="UP000198862"/>
    </source>
</evidence>
<evidence type="ECO:0008006" key="4">
    <source>
        <dbReference type="Google" id="ProtNLM"/>
    </source>
</evidence>
<dbReference type="Pfam" id="PF12094">
    <property type="entry name" value="DUF3570"/>
    <property type="match status" value="1"/>
</dbReference>
<dbReference type="Proteomes" id="UP000198862">
    <property type="component" value="Unassembled WGS sequence"/>
</dbReference>
<protein>
    <recommendedName>
        <fullName evidence="4">DUF3570 domain-containing protein</fullName>
    </recommendedName>
</protein>
<name>A0A1I1SND9_9GAMM</name>